<keyword evidence="2" id="KW-1185">Reference proteome</keyword>
<evidence type="ECO:0000313" key="2">
    <source>
        <dbReference type="Proteomes" id="UP000294546"/>
    </source>
</evidence>
<evidence type="ECO:0000313" key="1">
    <source>
        <dbReference type="EMBL" id="TCK03474.1"/>
    </source>
</evidence>
<sequence length="61" mass="6699">WKTASLVVCSPEGCVVSSEEAHSTDLPEGVNNLFEKTFKKVKTTKNGRILKGIRPFSQSAF</sequence>
<feature type="non-terminal residue" evidence="1">
    <location>
        <position position="1"/>
    </location>
</feature>
<protein>
    <submittedName>
        <fullName evidence="1">Uncharacterized protein</fullName>
    </submittedName>
</protein>
<proteinExistence type="predicted"/>
<dbReference type="AlphaFoldDB" id="A0A4R1G6V3"/>
<accession>A0A4R1G6V3</accession>
<dbReference type="Proteomes" id="UP000294546">
    <property type="component" value="Unassembled WGS sequence"/>
</dbReference>
<dbReference type="EMBL" id="SMFU01000012">
    <property type="protein sequence ID" value="TCK03474.1"/>
    <property type="molecule type" value="Genomic_DNA"/>
</dbReference>
<name>A0A4R1G6V3_9GAMM</name>
<reference evidence="1 2" key="1">
    <citation type="submission" date="2019-03" db="EMBL/GenBank/DDBJ databases">
        <title>Genomic Encyclopedia of Archaeal and Bacterial Type Strains, Phase II (KMG-II): from individual species to whole genera.</title>
        <authorList>
            <person name="Goeker M."/>
        </authorList>
    </citation>
    <scope>NUCLEOTIDE SEQUENCE [LARGE SCALE GENOMIC DNA]</scope>
    <source>
        <strain evidence="1 2">DSM 27697</strain>
    </source>
</reference>
<dbReference type="RefSeq" id="WP_207894953.1">
    <property type="nucleotide sequence ID" value="NZ_SMFU01000012.1"/>
</dbReference>
<organism evidence="1 2">
    <name type="scientific">Marinobacterium mangrovicola</name>
    <dbReference type="NCBI Taxonomy" id="1476959"/>
    <lineage>
        <taxon>Bacteria</taxon>
        <taxon>Pseudomonadati</taxon>
        <taxon>Pseudomonadota</taxon>
        <taxon>Gammaproteobacteria</taxon>
        <taxon>Oceanospirillales</taxon>
        <taxon>Oceanospirillaceae</taxon>
        <taxon>Marinobacterium</taxon>
    </lineage>
</organism>
<comment type="caution">
    <text evidence="1">The sequence shown here is derived from an EMBL/GenBank/DDBJ whole genome shotgun (WGS) entry which is preliminary data.</text>
</comment>
<gene>
    <name evidence="1" type="ORF">CLV83_3744</name>
</gene>